<evidence type="ECO:0000313" key="2">
    <source>
        <dbReference type="EMBL" id="KKN18584.1"/>
    </source>
</evidence>
<feature type="transmembrane region" description="Helical" evidence="1">
    <location>
        <begin position="118"/>
        <end position="139"/>
    </location>
</feature>
<name>A0A0F9NKW3_9ZZZZ</name>
<dbReference type="PANTHER" id="PTHR43471">
    <property type="entry name" value="ABC TRANSPORTER PERMEASE"/>
    <property type="match status" value="1"/>
</dbReference>
<dbReference type="Pfam" id="PF12679">
    <property type="entry name" value="ABC2_membrane_2"/>
    <property type="match status" value="1"/>
</dbReference>
<sequence>MAQKGLSLSIQTVKALSKRDLYSTLRSWGIYIVAFLSFVASSFILKNYLDSIQADNILISTDPLNYPLFISVIIISFYLAILSAISISREKDQGTLEVLFYGPVSSFTYILGKYIKDILTYLVMVVFFLIYFWGVSLLTNLGFSYGLLKTILVSIFSVSCIISFGLFISCLTGKMRNSIIWLVGILALFLVVQVGQTILLGMPEENMSPVLTYLGDTLSVVSQGINWISPFSYLTRGIDSVYLDNTLLYGLNILYSLAYSAILLLLSIFILKRKGVKG</sequence>
<feature type="transmembrane region" description="Helical" evidence="1">
    <location>
        <begin position="66"/>
        <end position="87"/>
    </location>
</feature>
<feature type="transmembrane region" description="Helical" evidence="1">
    <location>
        <begin position="253"/>
        <end position="271"/>
    </location>
</feature>
<dbReference type="GO" id="GO:0140359">
    <property type="term" value="F:ABC-type transporter activity"/>
    <property type="evidence" value="ECO:0007669"/>
    <property type="project" value="InterPro"/>
</dbReference>
<keyword evidence="1" id="KW-0472">Membrane</keyword>
<proteinExistence type="predicted"/>
<protein>
    <recommendedName>
        <fullName evidence="3">ABC-2 type transporter domain-containing protein</fullName>
    </recommendedName>
</protein>
<feature type="transmembrane region" description="Helical" evidence="1">
    <location>
        <begin position="151"/>
        <end position="172"/>
    </location>
</feature>
<evidence type="ECO:0008006" key="3">
    <source>
        <dbReference type="Google" id="ProtNLM"/>
    </source>
</evidence>
<evidence type="ECO:0000256" key="1">
    <source>
        <dbReference type="SAM" id="Phobius"/>
    </source>
</evidence>
<accession>A0A0F9NKW3</accession>
<organism evidence="2">
    <name type="scientific">marine sediment metagenome</name>
    <dbReference type="NCBI Taxonomy" id="412755"/>
    <lineage>
        <taxon>unclassified sequences</taxon>
        <taxon>metagenomes</taxon>
        <taxon>ecological metagenomes</taxon>
    </lineage>
</organism>
<reference evidence="2" key="1">
    <citation type="journal article" date="2015" name="Nature">
        <title>Complex archaea that bridge the gap between prokaryotes and eukaryotes.</title>
        <authorList>
            <person name="Spang A."/>
            <person name="Saw J.H."/>
            <person name="Jorgensen S.L."/>
            <person name="Zaremba-Niedzwiedzka K."/>
            <person name="Martijn J."/>
            <person name="Lind A.E."/>
            <person name="van Eijk R."/>
            <person name="Schleper C."/>
            <person name="Guy L."/>
            <person name="Ettema T.J."/>
        </authorList>
    </citation>
    <scope>NUCLEOTIDE SEQUENCE</scope>
</reference>
<dbReference type="EMBL" id="LAZR01003412">
    <property type="protein sequence ID" value="KKN18584.1"/>
    <property type="molecule type" value="Genomic_DNA"/>
</dbReference>
<gene>
    <name evidence="2" type="ORF">LCGC14_0954290</name>
</gene>
<comment type="caution">
    <text evidence="2">The sequence shown here is derived from an EMBL/GenBank/DDBJ whole genome shotgun (WGS) entry which is preliminary data.</text>
</comment>
<dbReference type="GO" id="GO:0005886">
    <property type="term" value="C:plasma membrane"/>
    <property type="evidence" value="ECO:0007669"/>
    <property type="project" value="UniProtKB-SubCell"/>
</dbReference>
<feature type="transmembrane region" description="Helical" evidence="1">
    <location>
        <begin position="179"/>
        <end position="202"/>
    </location>
</feature>
<feature type="transmembrane region" description="Helical" evidence="1">
    <location>
        <begin position="28"/>
        <end position="45"/>
    </location>
</feature>
<keyword evidence="1" id="KW-1133">Transmembrane helix</keyword>
<keyword evidence="1" id="KW-0812">Transmembrane</keyword>
<dbReference type="AlphaFoldDB" id="A0A0F9NKW3"/>